<dbReference type="EMBL" id="PGCI01000217">
    <property type="protein sequence ID" value="PLW33556.1"/>
    <property type="molecule type" value="Genomic_DNA"/>
</dbReference>
<accession>A0A2N5U752</accession>
<organism evidence="2 3">
    <name type="scientific">Puccinia coronata f. sp. avenae</name>
    <dbReference type="NCBI Taxonomy" id="200324"/>
    <lineage>
        <taxon>Eukaryota</taxon>
        <taxon>Fungi</taxon>
        <taxon>Dikarya</taxon>
        <taxon>Basidiomycota</taxon>
        <taxon>Pucciniomycotina</taxon>
        <taxon>Pucciniomycetes</taxon>
        <taxon>Pucciniales</taxon>
        <taxon>Pucciniaceae</taxon>
        <taxon>Puccinia</taxon>
    </lineage>
</organism>
<feature type="region of interest" description="Disordered" evidence="1">
    <location>
        <begin position="1"/>
        <end position="63"/>
    </location>
</feature>
<proteinExistence type="predicted"/>
<feature type="region of interest" description="Disordered" evidence="1">
    <location>
        <begin position="78"/>
        <end position="121"/>
    </location>
</feature>
<feature type="region of interest" description="Disordered" evidence="1">
    <location>
        <begin position="316"/>
        <end position="340"/>
    </location>
</feature>
<feature type="region of interest" description="Disordered" evidence="1">
    <location>
        <begin position="141"/>
        <end position="192"/>
    </location>
</feature>
<name>A0A2N5U752_9BASI</name>
<feature type="compositionally biased region" description="Polar residues" evidence="1">
    <location>
        <begin position="141"/>
        <end position="154"/>
    </location>
</feature>
<evidence type="ECO:0000313" key="2">
    <source>
        <dbReference type="EMBL" id="PLW33556.1"/>
    </source>
</evidence>
<feature type="region of interest" description="Disordered" evidence="1">
    <location>
        <begin position="207"/>
        <end position="259"/>
    </location>
</feature>
<dbReference type="AlphaFoldDB" id="A0A2N5U752"/>
<feature type="compositionally biased region" description="Polar residues" evidence="1">
    <location>
        <begin position="177"/>
        <end position="192"/>
    </location>
</feature>
<comment type="caution">
    <text evidence="2">The sequence shown here is derived from an EMBL/GenBank/DDBJ whole genome shotgun (WGS) entry which is preliminary data.</text>
</comment>
<sequence length="439" mass="49246">MKQPPHQFSHLNRPGNPLAQLGLQQQQQQGNLSLGFSHPHPFDQRPSFAAGGSNPARVESGTEYSACNTNQLAGAYGHHWDLGHPGPQHAQNSSSPTKALEYPGESSRVPMSDEPANPPDATFDFTSLSHPADYENQVNAALPNTNRGDTTVLQHSPPGDQSYPFPGSREKYDQAPRKSNLSPHSLPEQSADQHQRINYFQDHVQPWDIDNSAKPSMHGNTPSTSSQVHQPEHQNLKRRKITERRREQNRAHQKSFRERREIISRQKDMELHLLQERVNQYEGTGRAQRKTINDLQARLDAVQNSQSNYNRASLVDNSRSHPYANSVQGRQHESFMTPSENREIGGSRHFLSTIPNAHQNQSGSHSIPWNFSGSYCSEQSLPLLENLEIHGNRHLAPTIPNSRPPGSECSSRQWTCSDSDYVPDHSLFNPNPPGGSREK</sequence>
<feature type="compositionally biased region" description="Low complexity" evidence="1">
    <location>
        <begin position="18"/>
        <end position="35"/>
    </location>
</feature>
<feature type="region of interest" description="Disordered" evidence="1">
    <location>
        <begin position="420"/>
        <end position="439"/>
    </location>
</feature>
<evidence type="ECO:0000256" key="1">
    <source>
        <dbReference type="SAM" id="MobiDB-lite"/>
    </source>
</evidence>
<reference evidence="2 3" key="1">
    <citation type="submission" date="2017-11" db="EMBL/GenBank/DDBJ databases">
        <title>De novo assembly and phasing of dikaryotic genomes from two isolates of Puccinia coronata f. sp. avenae, the causal agent of oat crown rust.</title>
        <authorList>
            <person name="Miller M.E."/>
            <person name="Zhang Y."/>
            <person name="Omidvar V."/>
            <person name="Sperschneider J."/>
            <person name="Schwessinger B."/>
            <person name="Raley C."/>
            <person name="Palmer J.M."/>
            <person name="Garnica D."/>
            <person name="Upadhyaya N."/>
            <person name="Rathjen J."/>
            <person name="Taylor J.M."/>
            <person name="Park R.F."/>
            <person name="Dodds P.N."/>
            <person name="Hirsch C.D."/>
            <person name="Kianian S.F."/>
            <person name="Figueroa M."/>
        </authorList>
    </citation>
    <scope>NUCLEOTIDE SEQUENCE [LARGE SCALE GENOMIC DNA]</scope>
    <source>
        <strain evidence="2">12SD80</strain>
    </source>
</reference>
<dbReference type="Proteomes" id="UP000235392">
    <property type="component" value="Unassembled WGS sequence"/>
</dbReference>
<dbReference type="CDD" id="cd14688">
    <property type="entry name" value="bZIP_YAP"/>
    <property type="match status" value="1"/>
</dbReference>
<evidence type="ECO:0000313" key="3">
    <source>
        <dbReference type="Proteomes" id="UP000235392"/>
    </source>
</evidence>
<evidence type="ECO:0008006" key="4">
    <source>
        <dbReference type="Google" id="ProtNLM"/>
    </source>
</evidence>
<gene>
    <name evidence="2" type="ORF">PCASD_14092</name>
</gene>
<feature type="region of interest" description="Disordered" evidence="1">
    <location>
        <begin position="395"/>
        <end position="415"/>
    </location>
</feature>
<feature type="compositionally biased region" description="Basic and acidic residues" evidence="1">
    <location>
        <begin position="244"/>
        <end position="259"/>
    </location>
</feature>
<feature type="compositionally biased region" description="Polar residues" evidence="1">
    <location>
        <begin position="218"/>
        <end position="229"/>
    </location>
</feature>
<feature type="compositionally biased region" description="Polar residues" evidence="1">
    <location>
        <begin position="323"/>
        <end position="339"/>
    </location>
</feature>
<protein>
    <recommendedName>
        <fullName evidence="4">BZIP domain-containing protein</fullName>
    </recommendedName>
</protein>